<name>A0AB39Y7X8_9ACTN</name>
<dbReference type="EMBL" id="CP165727">
    <property type="protein sequence ID" value="XDV66123.1"/>
    <property type="molecule type" value="Genomic_DNA"/>
</dbReference>
<organism evidence="2">
    <name type="scientific">Streptomyces sp. R33</name>
    <dbReference type="NCBI Taxonomy" id="3238629"/>
    <lineage>
        <taxon>Bacteria</taxon>
        <taxon>Bacillati</taxon>
        <taxon>Actinomycetota</taxon>
        <taxon>Actinomycetes</taxon>
        <taxon>Kitasatosporales</taxon>
        <taxon>Streptomycetaceae</taxon>
        <taxon>Streptomyces</taxon>
    </lineage>
</organism>
<evidence type="ECO:0000313" key="2">
    <source>
        <dbReference type="EMBL" id="XDV66123.1"/>
    </source>
</evidence>
<accession>A0AB39Y7X8</accession>
<keyword evidence="1" id="KW-0732">Signal</keyword>
<evidence type="ECO:0008006" key="3">
    <source>
        <dbReference type="Google" id="ProtNLM"/>
    </source>
</evidence>
<feature type="signal peptide" evidence="1">
    <location>
        <begin position="1"/>
        <end position="28"/>
    </location>
</feature>
<feature type="chain" id="PRO_5044272697" description="Ig-like domain-containing protein" evidence="1">
    <location>
        <begin position="29"/>
        <end position="111"/>
    </location>
</feature>
<dbReference type="RefSeq" id="WP_369778757.1">
    <property type="nucleotide sequence ID" value="NZ_CP165727.1"/>
</dbReference>
<gene>
    <name evidence="2" type="ORF">AB5J51_25940</name>
</gene>
<dbReference type="AlphaFoldDB" id="A0AB39Y7X8"/>
<proteinExistence type="predicted"/>
<protein>
    <recommendedName>
        <fullName evidence="3">Ig-like domain-containing protein</fullName>
    </recommendedName>
</protein>
<evidence type="ECO:0000256" key="1">
    <source>
        <dbReference type="SAM" id="SignalP"/>
    </source>
</evidence>
<sequence>MNRTRRLAALTLLVAPALALGPAVAAHASTTATTAAPAAAKCNVEVDSAGKYHLWGEGFPAGTTVTYSGSTSGSVPIDKSGRFDLGGLSGAKYVVKTADGKTTVTCAMVQH</sequence>
<reference evidence="2" key="1">
    <citation type="submission" date="2024-08" db="EMBL/GenBank/DDBJ databases">
        <authorList>
            <person name="Yu S.T."/>
        </authorList>
    </citation>
    <scope>NUCLEOTIDE SEQUENCE</scope>
    <source>
        <strain evidence="2">R33</strain>
    </source>
</reference>